<dbReference type="InterPro" id="IPR011006">
    <property type="entry name" value="CheY-like_superfamily"/>
</dbReference>
<feature type="coiled-coil region" evidence="3">
    <location>
        <begin position="142"/>
        <end position="180"/>
    </location>
</feature>
<dbReference type="RefSeq" id="WP_317625839.1">
    <property type="nucleotide sequence ID" value="NZ_JANFFA010000002.1"/>
</dbReference>
<dbReference type="PANTHER" id="PTHR43156:SF2">
    <property type="entry name" value="STAGE II SPORULATION PROTEIN E"/>
    <property type="match status" value="1"/>
</dbReference>
<dbReference type="AlphaFoldDB" id="A0AAJ1U679"/>
<dbReference type="SMART" id="SM00448">
    <property type="entry name" value="REC"/>
    <property type="match status" value="1"/>
</dbReference>
<keyword evidence="1" id="KW-0378">Hydrolase</keyword>
<evidence type="ECO:0000256" key="3">
    <source>
        <dbReference type="SAM" id="Coils"/>
    </source>
</evidence>
<evidence type="ECO:0000256" key="1">
    <source>
        <dbReference type="ARBA" id="ARBA00022801"/>
    </source>
</evidence>
<keyword evidence="3" id="KW-0175">Coiled coil</keyword>
<name>A0AAJ1U679_9RHOB</name>
<dbReference type="GO" id="GO:0016791">
    <property type="term" value="F:phosphatase activity"/>
    <property type="evidence" value="ECO:0007669"/>
    <property type="project" value="TreeGrafter"/>
</dbReference>
<dbReference type="InterPro" id="IPR001932">
    <property type="entry name" value="PPM-type_phosphatase-like_dom"/>
</dbReference>
<dbReference type="Gene3D" id="3.60.40.10">
    <property type="entry name" value="PPM-type phosphatase domain"/>
    <property type="match status" value="1"/>
</dbReference>
<evidence type="ECO:0000256" key="2">
    <source>
        <dbReference type="PROSITE-ProRule" id="PRU00169"/>
    </source>
</evidence>
<dbReference type="GO" id="GO:0000160">
    <property type="term" value="P:phosphorelay signal transduction system"/>
    <property type="evidence" value="ECO:0007669"/>
    <property type="project" value="InterPro"/>
</dbReference>
<dbReference type="SUPFAM" id="SSF81606">
    <property type="entry name" value="PP2C-like"/>
    <property type="match status" value="1"/>
</dbReference>
<sequence length="440" mass="48581">MSNAQAKTSGVSRNPVLAPLPTRSVLVVDDSRMQRKLLKASLARWGYEVTEADSGQSALEICAEFEPDMVISDWMMPGMDGLQFCKAFRALERENYGYFILLTSKSEKDEVAKGLDNGADDFLTKPVNSAELRARLTAGDRILEMQRELTEKNRLIKSTLDELQSLYDSIDSDLVEAKKLQQSLIRERHRDFGSAQVSLALHSSGHVGGDLVGFYRISKTRIGLYAIDVSGHGISSALMTARLAGYLSSTVPEHNVAIEEGPDGCLRPLPPAKVISYLNYLVLEEMETEHYFTLLLADVDLETGRVRMAQAGQPHPLLQRADGTIQQEGPGGLPVGLIHGAEYEEFEARLNPGDRLLIFSDGIVECPSPEGRLLEEKGLEGMMRNLHETTGTAALEALIWKLSEYAGEQDFPDDVSAILLEYQGFSDTQNLPEHQKPSNI</sequence>
<keyword evidence="2" id="KW-0597">Phosphoprotein</keyword>
<dbReference type="PROSITE" id="PS50110">
    <property type="entry name" value="RESPONSE_REGULATORY"/>
    <property type="match status" value="1"/>
</dbReference>
<dbReference type="PANTHER" id="PTHR43156">
    <property type="entry name" value="STAGE II SPORULATION PROTEIN E-RELATED"/>
    <property type="match status" value="1"/>
</dbReference>
<dbReference type="Gene3D" id="3.40.50.2300">
    <property type="match status" value="1"/>
</dbReference>
<evidence type="ECO:0000313" key="6">
    <source>
        <dbReference type="Proteomes" id="UP001227162"/>
    </source>
</evidence>
<dbReference type="InterPro" id="IPR036457">
    <property type="entry name" value="PPM-type-like_dom_sf"/>
</dbReference>
<dbReference type="Proteomes" id="UP001227162">
    <property type="component" value="Unassembled WGS sequence"/>
</dbReference>
<dbReference type="InterPro" id="IPR001789">
    <property type="entry name" value="Sig_transdc_resp-reg_receiver"/>
</dbReference>
<reference evidence="5" key="1">
    <citation type="submission" date="2022-07" db="EMBL/GenBank/DDBJ databases">
        <authorList>
            <person name="Otstavnykh N."/>
            <person name="Isaeva M."/>
            <person name="Bystritskaya E."/>
        </authorList>
    </citation>
    <scope>NUCLEOTIDE SEQUENCE</scope>
    <source>
        <strain evidence="5">10Alg 79</strain>
    </source>
</reference>
<dbReference type="SMART" id="SM00331">
    <property type="entry name" value="PP2C_SIG"/>
    <property type="match status" value="1"/>
</dbReference>
<feature type="modified residue" description="4-aspartylphosphate" evidence="2">
    <location>
        <position position="73"/>
    </location>
</feature>
<accession>A0AAJ1U679</accession>
<dbReference type="SUPFAM" id="SSF52172">
    <property type="entry name" value="CheY-like"/>
    <property type="match status" value="1"/>
</dbReference>
<proteinExistence type="predicted"/>
<dbReference type="Pfam" id="PF00072">
    <property type="entry name" value="Response_reg"/>
    <property type="match status" value="1"/>
</dbReference>
<keyword evidence="6" id="KW-1185">Reference proteome</keyword>
<comment type="caution">
    <text evidence="5">The sequence shown here is derived from an EMBL/GenBank/DDBJ whole genome shotgun (WGS) entry which is preliminary data.</text>
</comment>
<feature type="domain" description="Response regulatory" evidence="4">
    <location>
        <begin position="24"/>
        <end position="140"/>
    </location>
</feature>
<reference evidence="5" key="2">
    <citation type="submission" date="2023-04" db="EMBL/GenBank/DDBJ databases">
        <title>'Rhodoalgimonas zhirmunskyi' gen. nov., isolated from a red alga.</title>
        <authorList>
            <person name="Nedashkovskaya O.I."/>
            <person name="Otstavnykh N.Y."/>
            <person name="Bystritskaya E.P."/>
            <person name="Balabanova L.A."/>
            <person name="Isaeva M.P."/>
        </authorList>
    </citation>
    <scope>NUCLEOTIDE SEQUENCE</scope>
    <source>
        <strain evidence="5">10Alg 79</strain>
    </source>
</reference>
<organism evidence="5 6">
    <name type="scientific">Rhodalgimonas zhirmunskyi</name>
    <dbReference type="NCBI Taxonomy" id="2964767"/>
    <lineage>
        <taxon>Bacteria</taxon>
        <taxon>Pseudomonadati</taxon>
        <taxon>Pseudomonadota</taxon>
        <taxon>Alphaproteobacteria</taxon>
        <taxon>Rhodobacterales</taxon>
        <taxon>Roseobacteraceae</taxon>
        <taxon>Rhodalgimonas</taxon>
    </lineage>
</organism>
<gene>
    <name evidence="5" type="ORF">NOI20_08925</name>
</gene>
<dbReference type="EMBL" id="JANFFA010000002">
    <property type="protein sequence ID" value="MDQ2094231.1"/>
    <property type="molecule type" value="Genomic_DNA"/>
</dbReference>
<evidence type="ECO:0000313" key="5">
    <source>
        <dbReference type="EMBL" id="MDQ2094231.1"/>
    </source>
</evidence>
<dbReference type="InterPro" id="IPR052016">
    <property type="entry name" value="Bact_Sigma-Reg"/>
</dbReference>
<protein>
    <submittedName>
        <fullName evidence="5">SpoIIE family protein phosphatase</fullName>
    </submittedName>
</protein>
<evidence type="ECO:0000259" key="4">
    <source>
        <dbReference type="PROSITE" id="PS50110"/>
    </source>
</evidence>
<dbReference type="Pfam" id="PF07228">
    <property type="entry name" value="SpoIIE"/>
    <property type="match status" value="1"/>
</dbReference>
<dbReference type="CDD" id="cd17574">
    <property type="entry name" value="REC_OmpR"/>
    <property type="match status" value="1"/>
</dbReference>